<evidence type="ECO:0000256" key="8">
    <source>
        <dbReference type="SAM" id="Coils"/>
    </source>
</evidence>
<name>A0ABM0K880_APLCA</name>
<evidence type="ECO:0000256" key="3">
    <source>
        <dbReference type="ARBA" id="ARBA00022491"/>
    </source>
</evidence>
<keyword evidence="6" id="KW-0804">Transcription</keyword>
<evidence type="ECO:0000256" key="4">
    <source>
        <dbReference type="ARBA" id="ARBA00023015"/>
    </source>
</evidence>
<comment type="similarity">
    <text evidence="2">Belongs to the HEXIM family.</text>
</comment>
<keyword evidence="4" id="KW-0805">Transcription regulation</keyword>
<feature type="coiled-coil region" evidence="8">
    <location>
        <begin position="217"/>
        <end position="244"/>
    </location>
</feature>
<evidence type="ECO:0000256" key="2">
    <source>
        <dbReference type="ARBA" id="ARBA00008409"/>
    </source>
</evidence>
<dbReference type="RefSeq" id="XP_005111113.1">
    <property type="nucleotide sequence ID" value="XM_005111056.3"/>
</dbReference>
<reference evidence="11" key="1">
    <citation type="submission" date="2025-08" db="UniProtKB">
        <authorList>
            <consortium name="RefSeq"/>
        </authorList>
    </citation>
    <scope>IDENTIFICATION</scope>
</reference>
<keyword evidence="10" id="KW-1185">Reference proteome</keyword>
<dbReference type="PANTHER" id="PTHR13469">
    <property type="entry name" value="HEXAMETHYLENE BISACETAMIDE INDUCIBLE 1"/>
    <property type="match status" value="1"/>
</dbReference>
<feature type="compositionally biased region" description="Basic residues" evidence="9">
    <location>
        <begin position="70"/>
        <end position="93"/>
    </location>
</feature>
<proteinExistence type="inferred from homology"/>
<feature type="compositionally biased region" description="Basic and acidic residues" evidence="9">
    <location>
        <begin position="111"/>
        <end position="124"/>
    </location>
</feature>
<evidence type="ECO:0000256" key="7">
    <source>
        <dbReference type="ARBA" id="ARBA00023242"/>
    </source>
</evidence>
<evidence type="ECO:0000256" key="1">
    <source>
        <dbReference type="ARBA" id="ARBA00004123"/>
    </source>
</evidence>
<protein>
    <submittedName>
        <fullName evidence="11">Protein HEXIM1</fullName>
    </submittedName>
</protein>
<dbReference type="Proteomes" id="UP000694888">
    <property type="component" value="Unplaced"/>
</dbReference>
<feature type="region of interest" description="Disordered" evidence="9">
    <location>
        <begin position="261"/>
        <end position="318"/>
    </location>
</feature>
<keyword evidence="3" id="KW-0678">Repressor</keyword>
<keyword evidence="7" id="KW-0539">Nucleus</keyword>
<evidence type="ECO:0000256" key="9">
    <source>
        <dbReference type="SAM" id="MobiDB-lite"/>
    </source>
</evidence>
<comment type="subcellular location">
    <subcellularLocation>
        <location evidence="1">Nucleus</location>
    </subcellularLocation>
</comment>
<dbReference type="InterPro" id="IPR024872">
    <property type="entry name" value="HEXIM"/>
</dbReference>
<feature type="compositionally biased region" description="Low complexity" evidence="9">
    <location>
        <begin position="301"/>
        <end position="310"/>
    </location>
</feature>
<dbReference type="Pfam" id="PF15313">
    <property type="entry name" value="HEXIM"/>
    <property type="match status" value="1"/>
</dbReference>
<feature type="compositionally biased region" description="Polar residues" evidence="9">
    <location>
        <begin position="284"/>
        <end position="295"/>
    </location>
</feature>
<dbReference type="GeneID" id="101863148"/>
<evidence type="ECO:0000313" key="10">
    <source>
        <dbReference type="Proteomes" id="UP000694888"/>
    </source>
</evidence>
<keyword evidence="5 8" id="KW-0175">Coiled coil</keyword>
<feature type="region of interest" description="Disordered" evidence="9">
    <location>
        <begin position="1"/>
        <end position="124"/>
    </location>
</feature>
<dbReference type="PRINTS" id="PR02094">
    <property type="entry name" value="HEXIMFAMILY"/>
</dbReference>
<evidence type="ECO:0000256" key="6">
    <source>
        <dbReference type="ARBA" id="ARBA00023163"/>
    </source>
</evidence>
<organism evidence="10 11">
    <name type="scientific">Aplysia californica</name>
    <name type="common">California sea hare</name>
    <dbReference type="NCBI Taxonomy" id="6500"/>
    <lineage>
        <taxon>Eukaryota</taxon>
        <taxon>Metazoa</taxon>
        <taxon>Spiralia</taxon>
        <taxon>Lophotrochozoa</taxon>
        <taxon>Mollusca</taxon>
        <taxon>Gastropoda</taxon>
        <taxon>Heterobranchia</taxon>
        <taxon>Euthyneura</taxon>
        <taxon>Tectipleura</taxon>
        <taxon>Aplysiida</taxon>
        <taxon>Aplysioidea</taxon>
        <taxon>Aplysiidae</taxon>
        <taxon>Aplysia</taxon>
    </lineage>
</organism>
<dbReference type="Gene3D" id="6.10.250.2910">
    <property type="match status" value="1"/>
</dbReference>
<accession>A0ABM0K880</accession>
<gene>
    <name evidence="11" type="primary">LOC101863148</name>
</gene>
<evidence type="ECO:0000256" key="5">
    <source>
        <dbReference type="ARBA" id="ARBA00023054"/>
    </source>
</evidence>
<sequence>MAEVATFNEGVSSIEERNHENKLQTGGQEHPDSPDGDEYSSGSDRSYEGEDGDGGCGESSTPTKSENSRARRRRRHGSHGSRRHKGGSRHKKAFQPYPPQDEMKLKRRTLERKEKENAAAVVRREEGGQEFIRFPVAPFNSTQYLMDEHNVNSPVGLHKTPSSSKLELCSNSSPAPASVHSTPMHYSQGIMNLEKKDKEFVDIYTSVHAESLQSLPKEELVKHYMSLEEKVESLQKEMAVVKQRKLEGVKVDSREVDKDFACDSVSGSDTNSLSSSNEDFVDLSTVNQPTISVGETDTPMAETRSSAATEASKEQETS</sequence>
<feature type="compositionally biased region" description="Low complexity" evidence="9">
    <location>
        <begin position="264"/>
        <end position="276"/>
    </location>
</feature>
<evidence type="ECO:0000313" key="11">
    <source>
        <dbReference type="RefSeq" id="XP_005111113.1"/>
    </source>
</evidence>
<dbReference type="PANTHER" id="PTHR13469:SF8">
    <property type="entry name" value="HEXIM P-TEFB COMPLEX SUBUNIT 1"/>
    <property type="match status" value="1"/>
</dbReference>